<feature type="repeat" description="TPR" evidence="3">
    <location>
        <begin position="423"/>
        <end position="456"/>
    </location>
</feature>
<feature type="domain" description="Rhodanese" evidence="4">
    <location>
        <begin position="101"/>
        <end position="156"/>
    </location>
</feature>
<dbReference type="PANTHER" id="PTHR15704">
    <property type="entry name" value="SUPERKILLER 3 PROTEIN-RELATED"/>
    <property type="match status" value="1"/>
</dbReference>
<dbReference type="SUPFAM" id="SSF48452">
    <property type="entry name" value="TPR-like"/>
    <property type="match status" value="3"/>
</dbReference>
<evidence type="ECO:0000313" key="5">
    <source>
        <dbReference type="EMBL" id="KAJ4965925.1"/>
    </source>
</evidence>
<comment type="caution">
    <text evidence="5">The sequence shown here is derived from an EMBL/GenBank/DDBJ whole genome shotgun (WGS) entry which is preliminary data.</text>
</comment>
<dbReference type="InterPro" id="IPR019734">
    <property type="entry name" value="TPR_rpt"/>
</dbReference>
<dbReference type="Pfam" id="PF13181">
    <property type="entry name" value="TPR_8"/>
    <property type="match status" value="1"/>
</dbReference>
<evidence type="ECO:0000256" key="3">
    <source>
        <dbReference type="PROSITE-ProRule" id="PRU00339"/>
    </source>
</evidence>
<evidence type="ECO:0000256" key="2">
    <source>
        <dbReference type="ARBA" id="ARBA00022803"/>
    </source>
</evidence>
<dbReference type="PROSITE" id="PS50206">
    <property type="entry name" value="RHODANESE_3"/>
    <property type="match status" value="1"/>
</dbReference>
<feature type="repeat" description="TPR" evidence="3">
    <location>
        <begin position="165"/>
        <end position="198"/>
    </location>
</feature>
<dbReference type="AlphaFoldDB" id="A0A9Q0QNC8"/>
<dbReference type="InterPro" id="IPR039226">
    <property type="entry name" value="Ski3/TTC37"/>
</dbReference>
<dbReference type="Proteomes" id="UP001141806">
    <property type="component" value="Unassembled WGS sequence"/>
</dbReference>
<keyword evidence="2 3" id="KW-0802">TPR repeat</keyword>
<dbReference type="GO" id="GO:0055087">
    <property type="term" value="C:Ski complex"/>
    <property type="evidence" value="ECO:0007669"/>
    <property type="project" value="InterPro"/>
</dbReference>
<organism evidence="5 6">
    <name type="scientific">Protea cynaroides</name>
    <dbReference type="NCBI Taxonomy" id="273540"/>
    <lineage>
        <taxon>Eukaryota</taxon>
        <taxon>Viridiplantae</taxon>
        <taxon>Streptophyta</taxon>
        <taxon>Embryophyta</taxon>
        <taxon>Tracheophyta</taxon>
        <taxon>Spermatophyta</taxon>
        <taxon>Magnoliopsida</taxon>
        <taxon>Proteales</taxon>
        <taxon>Proteaceae</taxon>
        <taxon>Protea</taxon>
    </lineage>
</organism>
<dbReference type="GO" id="GO:0006401">
    <property type="term" value="P:RNA catabolic process"/>
    <property type="evidence" value="ECO:0007669"/>
    <property type="project" value="InterPro"/>
</dbReference>
<dbReference type="EMBL" id="JAMYWD010000007">
    <property type="protein sequence ID" value="KAJ4965925.1"/>
    <property type="molecule type" value="Genomic_DNA"/>
</dbReference>
<dbReference type="PANTHER" id="PTHR15704:SF7">
    <property type="entry name" value="SUPERKILLER COMPLEX PROTEIN 3"/>
    <property type="match status" value="1"/>
</dbReference>
<accession>A0A9Q0QNC8</accession>
<dbReference type="InterPro" id="IPR011990">
    <property type="entry name" value="TPR-like_helical_dom_sf"/>
</dbReference>
<gene>
    <name evidence="5" type="ORF">NE237_017774</name>
</gene>
<feature type="repeat" description="TPR" evidence="3">
    <location>
        <begin position="199"/>
        <end position="232"/>
    </location>
</feature>
<evidence type="ECO:0000313" key="6">
    <source>
        <dbReference type="Proteomes" id="UP001141806"/>
    </source>
</evidence>
<keyword evidence="1" id="KW-0677">Repeat</keyword>
<keyword evidence="6" id="KW-1185">Reference proteome</keyword>
<dbReference type="SMART" id="SM00028">
    <property type="entry name" value="TPR"/>
    <property type="match status" value="6"/>
</dbReference>
<sequence length="1178" mass="131768">MTDSEDEARLRRLQESVDSDRNNASHHYNLGLFLWEKAKESKDKEKAVEHFVISAKLNPNNGAAFRFLGHYYSGVSVDTQRASKCYQRAVTLNPDDFEAGEALCDLLDDERKESLEIVVCREASEKSPRAFWAFRRLGYLQVHQKKWSEAVQSLQHAIRGYPTCANLWEALGLAYQRLGMFTASIKSYGRVIELEDSRVFALVQSGNILLMLGSFRNGIEQFRKALETSPHNVAALYGLTSGLLGLSKECVHSGAFGWGTSLLEEASDIVKTSTSLAGNNACSWKLQGDIQLTYAKCFPWMEEGFRLETDEEAFRNSILYWKKKCLSAAITASRSYQRSLHLAPWQANIYTDIAISFDLICSLEERSKPEPDAWQLPEKMSLGGLLLEGDNNDFWVALGCLSGNNALKQHAFVRGLLLDVSLAVAWAYLGKLYRKKGEKQLARLAFDRARSIDPSLALPWAGMSVDINAGGYTLDEAYESCLRAVQTLPLAEFQIGLGKLAALSGHLSSPLVFGAIRQAVQRAPHYPESHNLHGLVCEARSDYQFAVAAYRLARLTICTSTSMAPDSLFCDISMNLARSLFLAGNALDAARECEVLKNKGLLDSRGLQVYAISLWKLGENEQALTVARNLLASVPTMEKTFGATSISLIFKLLYHISGIDFAVTSILKMPRELLQSSKISFIVSAIHALDHSSRLASVVSVTRHFVTSHQEITGMHSLIALSKLVKHGSKLNLEIQSRVNHLKRALHMYPNSSLIRNELGYLLVSSKEWKDTHTATRCVVIDPSGRPSVEASKSAYQILGAAAIACYACGTTNQKFSFPTCKDQCMHKGHATKQMQKWLRQEPWNHNARFMLLLNVLQKAREERFPRHLCATLERLLSAALLDEAHLKKDVSHQYQKFQLLLCASEISFQGGDLFGCINHAMNASLLLLPDGLLFFAHLLLCRVYAVQEDFSRLQDEYKKCLQLKTDYQIGWLCLKILVSRYKLQIESDAIDLKFEECFKESESTSNMWMAIFDLVRGQISIRDQDYLSAQEAFARACSLAGADGCVLLCHGAICMELARQGYGFQFLSLAASSLRKAQGSSVIPLPIVSALLAQAEASLGSKAKWQKNLHLEWFSWPPAMRPAESYFQMYLLAMQLKASSDSASNVESYQSLQKWVLRAIHLNPSCLRYWKVLLKVE</sequence>
<evidence type="ECO:0000256" key="1">
    <source>
        <dbReference type="ARBA" id="ARBA00022737"/>
    </source>
</evidence>
<proteinExistence type="predicted"/>
<dbReference type="PROSITE" id="PS50005">
    <property type="entry name" value="TPR"/>
    <property type="match status" value="3"/>
</dbReference>
<dbReference type="InterPro" id="IPR001763">
    <property type="entry name" value="Rhodanese-like_dom"/>
</dbReference>
<protein>
    <recommendedName>
        <fullName evidence="4">Rhodanese domain-containing protein</fullName>
    </recommendedName>
</protein>
<evidence type="ECO:0000259" key="4">
    <source>
        <dbReference type="PROSITE" id="PS50206"/>
    </source>
</evidence>
<dbReference type="Gene3D" id="1.25.40.10">
    <property type="entry name" value="Tetratricopeptide repeat domain"/>
    <property type="match status" value="2"/>
</dbReference>
<reference evidence="5" key="1">
    <citation type="journal article" date="2023" name="Plant J.">
        <title>The genome of the king protea, Protea cynaroides.</title>
        <authorList>
            <person name="Chang J."/>
            <person name="Duong T.A."/>
            <person name="Schoeman C."/>
            <person name="Ma X."/>
            <person name="Roodt D."/>
            <person name="Barker N."/>
            <person name="Li Z."/>
            <person name="Van de Peer Y."/>
            <person name="Mizrachi E."/>
        </authorList>
    </citation>
    <scope>NUCLEOTIDE SEQUENCE</scope>
    <source>
        <tissue evidence="5">Young leaves</tissue>
    </source>
</reference>
<name>A0A9Q0QNC8_9MAGN</name>
<dbReference type="OrthoDB" id="421075at2759"/>